<dbReference type="PANTHER" id="PTHR15549:SF26">
    <property type="entry name" value="AXIAL BUDDING PATTERN PROTEIN 2-RELATED"/>
    <property type="match status" value="1"/>
</dbReference>
<keyword evidence="8" id="KW-0645">Protease</keyword>
<sequence>MKVTAAIIFTHTSFFLVTAQNCTFDPVSIPFKWITLPNKGFIRGGALSVGTPPQNFSFLPIVETNNTFLFLESDYCQPTKAGCMTLRGGFFTPDDSKTYQNDTAPTPTNSNWDPKETLKSGEVGADLFMLNENNSLPDFPFGITQSEITVPLANGNAQTALGLGRNSTILSMLEQAGTIGSKSWGYWWGLDGATERAKMDGNLVLGGYDRAKIKNLDNNYTGNFMERGLCPQGMAITINEVRLNFPNGSEPNLLQSAPLQTCVCPQCPNVMSMRYDPYYARFEEWTGFQSIGRSVGINFFDMMYRADEVYQGDLTLVLGNGLSIRIPNHQLAIPDRTIDEEGQLKSNSSVRDLMLYSLQDVNKDDMPRVGRVFFTSAYLWVNNDEQTFTIWEANPTEDTDIVAVTDTKLREQCSTSATTSRPGSTSVTNSALPAANTSNGVHQHRGGLSGGAIGGIVVGALVLLGVIGFALFWFRRKAKPKADADTTPPDIDDAGGDSNKHVYTLMVEAVGSDAPEAPGHELPPQELWGGGRQYTPHVHELSGS</sequence>
<dbReference type="InterPro" id="IPR051694">
    <property type="entry name" value="Immunoregulatory_rcpt-like"/>
</dbReference>
<reference evidence="8" key="1">
    <citation type="journal article" date="2020" name="Stud. Mycol.">
        <title>101 Dothideomycetes genomes: a test case for predicting lifestyles and emergence of pathogens.</title>
        <authorList>
            <person name="Haridas S."/>
            <person name="Albert R."/>
            <person name="Binder M."/>
            <person name="Bloem J."/>
            <person name="Labutti K."/>
            <person name="Salamov A."/>
            <person name="Andreopoulos B."/>
            <person name="Baker S."/>
            <person name="Barry K."/>
            <person name="Bills G."/>
            <person name="Bluhm B."/>
            <person name="Cannon C."/>
            <person name="Castanera R."/>
            <person name="Culley D."/>
            <person name="Daum C."/>
            <person name="Ezra D."/>
            <person name="Gonzalez J."/>
            <person name="Henrissat B."/>
            <person name="Kuo A."/>
            <person name="Liang C."/>
            <person name="Lipzen A."/>
            <person name="Lutzoni F."/>
            <person name="Magnuson J."/>
            <person name="Mondo S."/>
            <person name="Nolan M."/>
            <person name="Ohm R."/>
            <person name="Pangilinan J."/>
            <person name="Park H.-J."/>
            <person name="Ramirez L."/>
            <person name="Alfaro M."/>
            <person name="Sun H."/>
            <person name="Tritt A."/>
            <person name="Yoshinaga Y."/>
            <person name="Zwiers L.-H."/>
            <person name="Turgeon B."/>
            <person name="Goodwin S."/>
            <person name="Spatafora J."/>
            <person name="Crous P."/>
            <person name="Grigoriev I."/>
        </authorList>
    </citation>
    <scope>NUCLEOTIDE SEQUENCE</scope>
    <source>
        <strain evidence="8">CBS 123094</strain>
    </source>
</reference>
<dbReference type="SUPFAM" id="SSF50630">
    <property type="entry name" value="Acid proteases"/>
    <property type="match status" value="1"/>
</dbReference>
<dbReference type="GO" id="GO:0071944">
    <property type="term" value="C:cell periphery"/>
    <property type="evidence" value="ECO:0007669"/>
    <property type="project" value="UniProtKB-ARBA"/>
</dbReference>
<name>A0A6A5W556_9PLEO</name>
<organism evidence="8 9">
    <name type="scientific">Amniculicola lignicola CBS 123094</name>
    <dbReference type="NCBI Taxonomy" id="1392246"/>
    <lineage>
        <taxon>Eukaryota</taxon>
        <taxon>Fungi</taxon>
        <taxon>Dikarya</taxon>
        <taxon>Ascomycota</taxon>
        <taxon>Pezizomycotina</taxon>
        <taxon>Dothideomycetes</taxon>
        <taxon>Pleosporomycetidae</taxon>
        <taxon>Pleosporales</taxon>
        <taxon>Amniculicolaceae</taxon>
        <taxon>Amniculicola</taxon>
    </lineage>
</organism>
<evidence type="ECO:0000256" key="2">
    <source>
        <dbReference type="ARBA" id="ARBA00022692"/>
    </source>
</evidence>
<dbReference type="OrthoDB" id="5361565at2759"/>
<dbReference type="Proteomes" id="UP000799779">
    <property type="component" value="Unassembled WGS sequence"/>
</dbReference>
<dbReference type="GO" id="GO:0016020">
    <property type="term" value="C:membrane"/>
    <property type="evidence" value="ECO:0007669"/>
    <property type="project" value="UniProtKB-SubCell"/>
</dbReference>
<evidence type="ECO:0000256" key="6">
    <source>
        <dbReference type="SAM" id="Phobius"/>
    </source>
</evidence>
<keyword evidence="3 6" id="KW-1133">Transmembrane helix</keyword>
<dbReference type="Gene3D" id="2.40.70.10">
    <property type="entry name" value="Acid Proteases"/>
    <property type="match status" value="2"/>
</dbReference>
<evidence type="ECO:0000256" key="1">
    <source>
        <dbReference type="ARBA" id="ARBA00004167"/>
    </source>
</evidence>
<dbReference type="PANTHER" id="PTHR15549">
    <property type="entry name" value="PAIRED IMMUNOGLOBULIN-LIKE TYPE 2 RECEPTOR"/>
    <property type="match status" value="1"/>
</dbReference>
<feature type="region of interest" description="Disordered" evidence="5">
    <location>
        <begin position="512"/>
        <end position="544"/>
    </location>
</feature>
<keyword evidence="9" id="KW-1185">Reference proteome</keyword>
<evidence type="ECO:0000256" key="5">
    <source>
        <dbReference type="SAM" id="MobiDB-lite"/>
    </source>
</evidence>
<keyword evidence="8" id="KW-0378">Hydrolase</keyword>
<keyword evidence="4 6" id="KW-0472">Membrane</keyword>
<dbReference type="GO" id="GO:0008233">
    <property type="term" value="F:peptidase activity"/>
    <property type="evidence" value="ECO:0007669"/>
    <property type="project" value="UniProtKB-KW"/>
</dbReference>
<feature type="signal peptide" evidence="7">
    <location>
        <begin position="1"/>
        <end position="19"/>
    </location>
</feature>
<proteinExistence type="predicted"/>
<dbReference type="EMBL" id="ML977665">
    <property type="protein sequence ID" value="KAF1994255.1"/>
    <property type="molecule type" value="Genomic_DNA"/>
</dbReference>
<keyword evidence="7" id="KW-0732">Signal</keyword>
<dbReference type="AlphaFoldDB" id="A0A6A5W556"/>
<dbReference type="GO" id="GO:0006508">
    <property type="term" value="P:proteolysis"/>
    <property type="evidence" value="ECO:0007669"/>
    <property type="project" value="UniProtKB-KW"/>
</dbReference>
<keyword evidence="2 6" id="KW-0812">Transmembrane</keyword>
<protein>
    <submittedName>
        <fullName evidence="8">Acid protease</fullName>
    </submittedName>
</protein>
<evidence type="ECO:0000256" key="4">
    <source>
        <dbReference type="ARBA" id="ARBA00023136"/>
    </source>
</evidence>
<feature type="chain" id="PRO_5025486231" evidence="7">
    <location>
        <begin position="20"/>
        <end position="544"/>
    </location>
</feature>
<dbReference type="InterPro" id="IPR021109">
    <property type="entry name" value="Peptidase_aspartic_dom_sf"/>
</dbReference>
<evidence type="ECO:0000256" key="7">
    <source>
        <dbReference type="SAM" id="SignalP"/>
    </source>
</evidence>
<evidence type="ECO:0000256" key="3">
    <source>
        <dbReference type="ARBA" id="ARBA00022989"/>
    </source>
</evidence>
<feature type="transmembrane region" description="Helical" evidence="6">
    <location>
        <begin position="452"/>
        <end position="474"/>
    </location>
</feature>
<evidence type="ECO:0000313" key="8">
    <source>
        <dbReference type="EMBL" id="KAF1994255.1"/>
    </source>
</evidence>
<accession>A0A6A5W556</accession>
<evidence type="ECO:0000313" key="9">
    <source>
        <dbReference type="Proteomes" id="UP000799779"/>
    </source>
</evidence>
<feature type="region of interest" description="Disordered" evidence="5">
    <location>
        <begin position="413"/>
        <end position="441"/>
    </location>
</feature>
<gene>
    <name evidence="8" type="ORF">P154DRAFT_502138</name>
</gene>
<comment type="subcellular location">
    <subcellularLocation>
        <location evidence="1">Membrane</location>
        <topology evidence="1">Single-pass membrane protein</topology>
    </subcellularLocation>
</comment>